<evidence type="ECO:0000313" key="2">
    <source>
        <dbReference type="Proteomes" id="UP000494108"/>
    </source>
</evidence>
<organism evidence="1 2">
    <name type="scientific">Achromobacter pestifer</name>
    <dbReference type="NCBI Taxonomy" id="1353889"/>
    <lineage>
        <taxon>Bacteria</taxon>
        <taxon>Pseudomonadati</taxon>
        <taxon>Pseudomonadota</taxon>
        <taxon>Betaproteobacteria</taxon>
        <taxon>Burkholderiales</taxon>
        <taxon>Alcaligenaceae</taxon>
        <taxon>Achromobacter</taxon>
    </lineage>
</organism>
<keyword evidence="2" id="KW-1185">Reference proteome</keyword>
<dbReference type="Proteomes" id="UP000494108">
    <property type="component" value="Unassembled WGS sequence"/>
</dbReference>
<evidence type="ECO:0000313" key="1">
    <source>
        <dbReference type="EMBL" id="CAB3648056.1"/>
    </source>
</evidence>
<name>A0A6S6YVL2_9BURK</name>
<gene>
    <name evidence="1" type="ORF">LMG3431_02624</name>
</gene>
<reference evidence="1 2" key="1">
    <citation type="submission" date="2020-04" db="EMBL/GenBank/DDBJ databases">
        <authorList>
            <person name="De Canck E."/>
        </authorList>
    </citation>
    <scope>NUCLEOTIDE SEQUENCE [LARGE SCALE GENOMIC DNA]</scope>
    <source>
        <strain evidence="1 2">LMG 3431</strain>
    </source>
</reference>
<dbReference type="EMBL" id="CADIJX010000003">
    <property type="protein sequence ID" value="CAB3648056.1"/>
    <property type="molecule type" value="Genomic_DNA"/>
</dbReference>
<protein>
    <submittedName>
        <fullName evidence="1">Uncharacterized protein</fullName>
    </submittedName>
</protein>
<dbReference type="AlphaFoldDB" id="A0A6S6YVL2"/>
<sequence length="321" mass="34458">MTLRAASTSLTTYASAAPAVDPLEFARGALCAATFVAADTARETHVTKLHRLFERAGLAPSMEAALGTMQFLREAEPLGGGYWTPAPVRTVELGPDCHLLVGPQPTLELQRHVAGLRRAGGGRVMNRADTAAFPRQSKVAWRGSDGNDASSWTQSAINSAMKELAPSVVADNLQIFAVQQAGGQRRGAAWFQAGTSPACEWRGVGLFRARTGASRYRYFLGKYEAGRDFLEGPAVLDAARFQFGLAALQSQPFTAIITSNSGTTTISLAVAPPRSMRRLLVALCEEDPKSFGRVWTCGAPACRPVLLEALQELNCETKHHE</sequence>
<accession>A0A6S6YVL2</accession>
<proteinExistence type="predicted"/>